<evidence type="ECO:0000313" key="2">
    <source>
        <dbReference type="EMBL" id="TDR53683.1"/>
    </source>
</evidence>
<gene>
    <name evidence="2" type="ORF">DFP96_104277</name>
</gene>
<dbReference type="STRING" id="1265846.PROCOU_01704"/>
<accession>A0A4R6ZMK8</accession>
<name>A0A4R6ZMK8_9LIST</name>
<sequence>MFDNTDKGEIEVKKIIIVLGVLLVLSMGIAGCNNSAKGNSTQNENSETKLSKDDLWKIYSINSEFYFDKISLMTNQKENNMTDDEIVNKLNESIKLFETSKKELAENNSNPELTAALLDYNKAITQAFSILVENGFSKAEEAGELSKKAGELMRSISDNYFDGKLPESAESFFNKSDEATTNDDSEVAEQRKEFDTNIKENYNGLNFTISHVLIAKATQKFMDENNLTTNGLVSVHFSIDNTSTHDFTTFPDQAELVVDSQQVDADLNNSDHIGGSIYKGVKKEGDIHFFVPEINDVNNIKELRLKWLSSDQNAHDTKEHDIVINLQ</sequence>
<keyword evidence="1" id="KW-0472">Membrane</keyword>
<evidence type="ECO:0000256" key="1">
    <source>
        <dbReference type="SAM" id="Phobius"/>
    </source>
</evidence>
<keyword evidence="3" id="KW-1185">Reference proteome</keyword>
<dbReference type="Proteomes" id="UP000295558">
    <property type="component" value="Unassembled WGS sequence"/>
</dbReference>
<evidence type="ECO:0000313" key="3">
    <source>
        <dbReference type="Proteomes" id="UP000295558"/>
    </source>
</evidence>
<comment type="caution">
    <text evidence="2">The sequence shown here is derived from an EMBL/GenBank/DDBJ whole genome shotgun (WGS) entry which is preliminary data.</text>
</comment>
<proteinExistence type="predicted"/>
<evidence type="ECO:0008006" key="4">
    <source>
        <dbReference type="Google" id="ProtNLM"/>
    </source>
</evidence>
<dbReference type="EMBL" id="SNZK01000004">
    <property type="protein sequence ID" value="TDR53683.1"/>
    <property type="molecule type" value="Genomic_DNA"/>
</dbReference>
<protein>
    <recommendedName>
        <fullName evidence="4">DUF4352 domain-containing protein</fullName>
    </recommendedName>
</protein>
<keyword evidence="1" id="KW-1133">Transmembrane helix</keyword>
<keyword evidence="1" id="KW-0812">Transmembrane</keyword>
<feature type="transmembrane region" description="Helical" evidence="1">
    <location>
        <begin position="12"/>
        <end position="31"/>
    </location>
</feature>
<reference evidence="2 3" key="1">
    <citation type="submission" date="2019-03" db="EMBL/GenBank/DDBJ databases">
        <title>Genomic Encyclopedia of Type Strains, Phase III (KMG-III): the genomes of soil and plant-associated and newly described type strains.</title>
        <authorList>
            <person name="Whitman W."/>
        </authorList>
    </citation>
    <scope>NUCLEOTIDE SEQUENCE [LARGE SCALE GENOMIC DNA]</scope>
    <source>
        <strain evidence="2 3">CECT 7972</strain>
    </source>
</reference>
<dbReference type="AlphaFoldDB" id="A0A4R6ZMK8"/>
<organism evidence="2 3">
    <name type="scientific">Listeria rocourtiae</name>
    <dbReference type="NCBI Taxonomy" id="647910"/>
    <lineage>
        <taxon>Bacteria</taxon>
        <taxon>Bacillati</taxon>
        <taxon>Bacillota</taxon>
        <taxon>Bacilli</taxon>
        <taxon>Bacillales</taxon>
        <taxon>Listeriaceae</taxon>
        <taxon>Listeria</taxon>
    </lineage>
</organism>
<dbReference type="PROSITE" id="PS51257">
    <property type="entry name" value="PROKAR_LIPOPROTEIN"/>
    <property type="match status" value="1"/>
</dbReference>